<feature type="domain" description="Glycosyl hydrolase family 63 N-terminal" evidence="15">
    <location>
        <begin position="89"/>
        <end position="263"/>
    </location>
</feature>
<keyword evidence="8 12" id="KW-0472">Membrane</keyword>
<keyword evidence="3 12" id="KW-0812">Transmembrane</keyword>
<reference evidence="16 17" key="1">
    <citation type="journal article" date="2015" name="Genome Biol. Evol.">
        <title>Comparative Genomics of a Bacterivorous Green Alga Reveals Evolutionary Causalities and Consequences of Phago-Mixotrophic Mode of Nutrition.</title>
        <authorList>
            <person name="Burns J.A."/>
            <person name="Paasch A."/>
            <person name="Narechania A."/>
            <person name="Kim E."/>
        </authorList>
    </citation>
    <scope>NUCLEOTIDE SEQUENCE [LARGE SCALE GENOMIC DNA]</scope>
    <source>
        <strain evidence="16 17">PLY_AMNH</strain>
    </source>
</reference>
<evidence type="ECO:0000256" key="7">
    <source>
        <dbReference type="ARBA" id="ARBA00022989"/>
    </source>
</evidence>
<dbReference type="PANTHER" id="PTHR10412">
    <property type="entry name" value="MANNOSYL-OLIGOSACCHARIDE GLUCOSIDASE"/>
    <property type="match status" value="1"/>
</dbReference>
<dbReference type="GO" id="GO:0006487">
    <property type="term" value="P:protein N-linked glycosylation"/>
    <property type="evidence" value="ECO:0007669"/>
    <property type="project" value="UniProtKB-UniRule"/>
</dbReference>
<evidence type="ECO:0000256" key="9">
    <source>
        <dbReference type="ARBA" id="ARBA00023180"/>
    </source>
</evidence>
<dbReference type="EC" id="3.2.1.106" evidence="11 12"/>
<dbReference type="InterPro" id="IPR031335">
    <property type="entry name" value="Glyco_hydro_63_C"/>
</dbReference>
<keyword evidence="9" id="KW-0325">Glycoprotein</keyword>
<gene>
    <name evidence="16" type="ORF">CYMTET_37446</name>
</gene>
<dbReference type="Pfam" id="PF03200">
    <property type="entry name" value="Glyco_hydro_63"/>
    <property type="match status" value="1"/>
</dbReference>
<evidence type="ECO:0000256" key="3">
    <source>
        <dbReference type="ARBA" id="ARBA00022692"/>
    </source>
</evidence>
<evidence type="ECO:0000256" key="13">
    <source>
        <dbReference type="SAM" id="MobiDB-lite"/>
    </source>
</evidence>
<dbReference type="SUPFAM" id="SSF48208">
    <property type="entry name" value="Six-hairpin glycosidases"/>
    <property type="match status" value="1"/>
</dbReference>
<keyword evidence="7 12" id="KW-1133">Transmembrane helix</keyword>
<protein>
    <recommendedName>
        <fullName evidence="11 12">Mannosyl-oligosaccharide glucosidase</fullName>
        <ecNumber evidence="11 12">3.2.1.106</ecNumber>
    </recommendedName>
</protein>
<evidence type="ECO:0000256" key="2">
    <source>
        <dbReference type="ARBA" id="ARBA00010833"/>
    </source>
</evidence>
<dbReference type="InterPro" id="IPR038518">
    <property type="entry name" value="Glyco_hydro_63N_sf"/>
</dbReference>
<evidence type="ECO:0000256" key="10">
    <source>
        <dbReference type="ARBA" id="ARBA00023295"/>
    </source>
</evidence>
<dbReference type="Pfam" id="PF16923">
    <property type="entry name" value="Glyco_hydro_63N"/>
    <property type="match status" value="1"/>
</dbReference>
<dbReference type="PANTHER" id="PTHR10412:SF11">
    <property type="entry name" value="MANNOSYL-OLIGOSACCHARIDE GLUCOSIDASE"/>
    <property type="match status" value="1"/>
</dbReference>
<keyword evidence="4 12" id="KW-0378">Hydrolase</keyword>
<keyword evidence="6" id="KW-0735">Signal-anchor</keyword>
<feature type="domain" description="Glycosyl hydrolase family 63 C-terminal" evidence="14">
    <location>
        <begin position="351"/>
        <end position="520"/>
    </location>
</feature>
<evidence type="ECO:0000259" key="15">
    <source>
        <dbReference type="Pfam" id="PF16923"/>
    </source>
</evidence>
<dbReference type="InterPro" id="IPR008928">
    <property type="entry name" value="6-hairpin_glycosidase_sf"/>
</dbReference>
<dbReference type="InterPro" id="IPR012341">
    <property type="entry name" value="6hp_glycosidase-like_sf"/>
</dbReference>
<dbReference type="AlphaFoldDB" id="A0AAE0F6M7"/>
<organism evidence="16 17">
    <name type="scientific">Cymbomonas tetramitiformis</name>
    <dbReference type="NCBI Taxonomy" id="36881"/>
    <lineage>
        <taxon>Eukaryota</taxon>
        <taxon>Viridiplantae</taxon>
        <taxon>Chlorophyta</taxon>
        <taxon>Pyramimonadophyceae</taxon>
        <taxon>Pyramimonadales</taxon>
        <taxon>Pyramimonadaceae</taxon>
        <taxon>Cymbomonas</taxon>
    </lineage>
</organism>
<comment type="catalytic activity">
    <reaction evidence="12">
        <text>N(4)-(alpha-D-Glc-(1-&gt;2)-alpha-D-Glc-(1-&gt;3)-alpha-D-Glc-(1-&gt;3)-alpha-D-Man-(1-&gt;2)-alpha-D-Man-(1-&gt;2)-alpha-D-Man-(1-&gt;3)-[alpha-D-Man-(1-&gt;2)-alpha-D-Man-(1-&gt;3)-[alpha-D-Man-(1-&gt;2)-alpha-D-Man-(1-&gt;6)]-alpha-D-Man-(1-&gt;6)]-beta-D-Man-(1-&gt;4)-beta-D-GlcNAc-(1-&gt;4)-beta-D-GlcNAc)-L-asparaginyl-[protein] + H2O = N(4)-(alpha-D-Glc-(1-&gt;3)-alpha-D-Glc-(1-&gt;3)-alpha-D-Man-(1-&gt;2)-alpha-D-Man-(1-&gt;2)-alpha-D-Man-(1-&gt;3)-[alpha-D-Man-(1-&gt;2)-alpha-D-Man-(1-&gt;3)-[alpha-D-Man-(1-&gt;2)-alpha-D-Man-(1-&gt;6)]-alpha-D-Man-(1-&gt;6)]-beta-D-Man-(1-&gt;4)-beta-D-GlcNAc-(1-&gt;4)-beta-D-GlcNAc)-L-asparaginyl-[protein] + beta-D-glucose</text>
        <dbReference type="Rhea" id="RHEA:55988"/>
        <dbReference type="Rhea" id="RHEA-COMP:12806"/>
        <dbReference type="Rhea" id="RHEA-COMP:14355"/>
        <dbReference type="ChEBI" id="CHEBI:15377"/>
        <dbReference type="ChEBI" id="CHEBI:15903"/>
        <dbReference type="ChEBI" id="CHEBI:59082"/>
        <dbReference type="ChEBI" id="CHEBI:132537"/>
        <dbReference type="EC" id="3.2.1.106"/>
    </reaction>
</comment>
<comment type="function">
    <text evidence="12">Cleaves the distal alpha 1,2-linked glucose residue from the Glc(3)Man(9)GlcNAc(2) oligosaccharide precursor.</text>
</comment>
<evidence type="ECO:0000313" key="16">
    <source>
        <dbReference type="EMBL" id="KAK3253297.1"/>
    </source>
</evidence>
<accession>A0AAE0F6M7</accession>
<evidence type="ECO:0000256" key="4">
    <source>
        <dbReference type="ARBA" id="ARBA00022801"/>
    </source>
</evidence>
<evidence type="ECO:0000259" key="14">
    <source>
        <dbReference type="Pfam" id="PF03200"/>
    </source>
</evidence>
<evidence type="ECO:0000256" key="8">
    <source>
        <dbReference type="ARBA" id="ARBA00023136"/>
    </source>
</evidence>
<feature type="transmembrane region" description="Helical" evidence="12">
    <location>
        <begin position="34"/>
        <end position="55"/>
    </location>
</feature>
<dbReference type="Proteomes" id="UP001190700">
    <property type="component" value="Unassembled WGS sequence"/>
</dbReference>
<evidence type="ECO:0000256" key="6">
    <source>
        <dbReference type="ARBA" id="ARBA00022968"/>
    </source>
</evidence>
<name>A0AAE0F6M7_9CHLO</name>
<evidence type="ECO:0000256" key="1">
    <source>
        <dbReference type="ARBA" id="ARBA00004648"/>
    </source>
</evidence>
<keyword evidence="17" id="KW-1185">Reference proteome</keyword>
<dbReference type="InterPro" id="IPR004888">
    <property type="entry name" value="Glycoside_hydrolase_63"/>
</dbReference>
<comment type="subcellular location">
    <subcellularLocation>
        <location evidence="1 12">Endoplasmic reticulum membrane</location>
        <topology evidence="1 12">Single-pass type II membrane protein</topology>
    </subcellularLocation>
</comment>
<evidence type="ECO:0000313" key="17">
    <source>
        <dbReference type="Proteomes" id="UP001190700"/>
    </source>
</evidence>
<comment type="caution">
    <text evidence="16">The sequence shown here is derived from an EMBL/GenBank/DDBJ whole genome shotgun (WGS) entry which is preliminary data.</text>
</comment>
<evidence type="ECO:0000256" key="11">
    <source>
        <dbReference type="ARBA" id="ARBA00038888"/>
    </source>
</evidence>
<dbReference type="Gene3D" id="1.50.10.10">
    <property type="match status" value="1"/>
</dbReference>
<feature type="compositionally biased region" description="Basic and acidic residues" evidence="13">
    <location>
        <begin position="8"/>
        <end position="22"/>
    </location>
</feature>
<dbReference type="InterPro" id="IPR031631">
    <property type="entry name" value="Glyco_hydro_63N"/>
</dbReference>
<evidence type="ECO:0000256" key="5">
    <source>
        <dbReference type="ARBA" id="ARBA00022824"/>
    </source>
</evidence>
<proteinExistence type="inferred from homology"/>
<dbReference type="GO" id="GO:0005789">
    <property type="term" value="C:endoplasmic reticulum membrane"/>
    <property type="evidence" value="ECO:0007669"/>
    <property type="project" value="UniProtKB-SubCell"/>
</dbReference>
<keyword evidence="10 12" id="KW-0326">Glycosidase</keyword>
<sequence>MAKSQAKNVERRTIRERSRSEVAESSGGSSFDGFIGSAVVVVVAALLALATHMFWPKMLSSDVPRAITPLGLPKLTELPQFGGESEERMLWGTYRPGCYLGLRMRRPQSILVGLMWFDPLKAARAPPNDIGLRHWAQEGDKLAKYGWRYHDGSTFGQQEILDGEVRLVTDFVKSSAEGSGYGGDWALRIRASRKPTAEPLATGEGPGKISLVFYVAHEDIAGASDWRLGGRSSEEGAALLAGVDDLIGEWGLHTGGSASTGKLRAFGVKTAHMHNLTDLVKGNLRVRGTGRGKQKARYPELPEDVEDGANILMFQLTTALPLDAEFVLLSSPKHGQVLPESKAQRLEGLRGAKLEALVESKVAEFQERFGRTFELKPWQDASGDKMKAGMQEMAQAALSNTLGAMGYFYGQSLVNSKAEGGRVMEYWPTALYTAVPSRSFFPRGFLWDEGFHQLLVQQWDPQISRSALAHWLDLLNTDGWIPREQILGEEARARVPSEFVVQASTPDSPLAHPPPLFLLLPLLPHTPGGGLLLPMIFYLGFPPTHPLPLSLLTFPDM</sequence>
<keyword evidence="5 12" id="KW-0256">Endoplasmic reticulum</keyword>
<evidence type="ECO:0000256" key="12">
    <source>
        <dbReference type="RuleBase" id="RU368089"/>
    </source>
</evidence>
<dbReference type="EMBL" id="LGRX02024877">
    <property type="protein sequence ID" value="KAK3253297.1"/>
    <property type="molecule type" value="Genomic_DNA"/>
</dbReference>
<dbReference type="Gene3D" id="2.70.98.110">
    <property type="entry name" value="Glycosyl hydrolase family 63, N-terminal domain"/>
    <property type="match status" value="1"/>
</dbReference>
<dbReference type="GO" id="GO:0009311">
    <property type="term" value="P:oligosaccharide metabolic process"/>
    <property type="evidence" value="ECO:0007669"/>
    <property type="project" value="UniProtKB-UniRule"/>
</dbReference>
<dbReference type="GO" id="GO:0004573">
    <property type="term" value="F:Glc3Man9GlcNAc2 oligosaccharide glucosidase activity"/>
    <property type="evidence" value="ECO:0007669"/>
    <property type="project" value="UniProtKB-UniRule"/>
</dbReference>
<comment type="similarity">
    <text evidence="2 12">Belongs to the glycosyl hydrolase 63 family.</text>
</comment>
<feature type="region of interest" description="Disordered" evidence="13">
    <location>
        <begin position="1"/>
        <end position="29"/>
    </location>
</feature>